<evidence type="ECO:0000313" key="1">
    <source>
        <dbReference type="EMBL" id="KAL3584260.1"/>
    </source>
</evidence>
<sequence length="199" mass="22300">MATFSATLLKSSFPSFSLLPQTLRRNHLHIPSIRAVKSTEPEKEKATKTEEPSTNAQPSTSTAAPKSKKPIYSMKKGQIVRVDKEKYLNSVNYLSVGHPPYYKGLDYIYEDRGEVLDLRIFETGEYALFLQTGKVLNQDARMMHVNLDRASNGNFNNKTQFFLQVSWVGVPTAPAWLPTDMLIKVFLNLASLKLVSGGS</sequence>
<comment type="caution">
    <text evidence="1">The sequence shown here is derived from an EMBL/GenBank/DDBJ whole genome shotgun (WGS) entry which is preliminary data.</text>
</comment>
<accession>A0ACC4C0Q6</accession>
<dbReference type="Proteomes" id="UP000309997">
    <property type="component" value="Unassembled WGS sequence"/>
</dbReference>
<protein>
    <submittedName>
        <fullName evidence="1">Uncharacterized protein</fullName>
    </submittedName>
</protein>
<proteinExistence type="predicted"/>
<keyword evidence="2" id="KW-1185">Reference proteome</keyword>
<organism evidence="1 2">
    <name type="scientific">Populus alba</name>
    <name type="common">White poplar</name>
    <dbReference type="NCBI Taxonomy" id="43335"/>
    <lineage>
        <taxon>Eukaryota</taxon>
        <taxon>Viridiplantae</taxon>
        <taxon>Streptophyta</taxon>
        <taxon>Embryophyta</taxon>
        <taxon>Tracheophyta</taxon>
        <taxon>Spermatophyta</taxon>
        <taxon>Magnoliopsida</taxon>
        <taxon>eudicotyledons</taxon>
        <taxon>Gunneridae</taxon>
        <taxon>Pentapetalae</taxon>
        <taxon>rosids</taxon>
        <taxon>fabids</taxon>
        <taxon>Malpighiales</taxon>
        <taxon>Salicaceae</taxon>
        <taxon>Saliceae</taxon>
        <taxon>Populus</taxon>
    </lineage>
</organism>
<dbReference type="EMBL" id="RCHU02000007">
    <property type="protein sequence ID" value="KAL3584260.1"/>
    <property type="molecule type" value="Genomic_DNA"/>
</dbReference>
<gene>
    <name evidence="1" type="ORF">D5086_015321</name>
</gene>
<evidence type="ECO:0000313" key="2">
    <source>
        <dbReference type="Proteomes" id="UP000309997"/>
    </source>
</evidence>
<reference evidence="1 2" key="1">
    <citation type="journal article" date="2024" name="Plant Biotechnol. J.">
        <title>Genome and CRISPR/Cas9 system of a widespread forest tree (Populus alba) in the world.</title>
        <authorList>
            <person name="Liu Y.J."/>
            <person name="Jiang P.F."/>
            <person name="Han X.M."/>
            <person name="Li X.Y."/>
            <person name="Wang H.M."/>
            <person name="Wang Y.J."/>
            <person name="Wang X.X."/>
            <person name="Zeng Q.Y."/>
        </authorList>
    </citation>
    <scope>NUCLEOTIDE SEQUENCE [LARGE SCALE GENOMIC DNA]</scope>
    <source>
        <strain evidence="2">cv. PAL-ZL1</strain>
    </source>
</reference>
<name>A0ACC4C0Q6_POPAL</name>